<protein>
    <submittedName>
        <fullName evidence="3">Fatty acid desaturase</fullName>
    </submittedName>
</protein>
<keyword evidence="1" id="KW-1133">Transmembrane helix</keyword>
<dbReference type="PANTHER" id="PTHR19353">
    <property type="entry name" value="FATTY ACID DESATURASE 2"/>
    <property type="match status" value="1"/>
</dbReference>
<dbReference type="PANTHER" id="PTHR19353:SF73">
    <property type="entry name" value="FATTY ACID DESATURASE"/>
    <property type="match status" value="1"/>
</dbReference>
<feature type="transmembrane region" description="Helical" evidence="1">
    <location>
        <begin position="197"/>
        <end position="215"/>
    </location>
</feature>
<feature type="domain" description="Fatty acid desaturase" evidence="2">
    <location>
        <begin position="68"/>
        <end position="305"/>
    </location>
</feature>
<dbReference type="InterPro" id="IPR012171">
    <property type="entry name" value="Fatty_acid_desaturase"/>
</dbReference>
<dbReference type="EMBL" id="JAEKNR010000223">
    <property type="protein sequence ID" value="MBJ7600831.1"/>
    <property type="molecule type" value="Genomic_DNA"/>
</dbReference>
<dbReference type="AlphaFoldDB" id="A0A934N9U8"/>
<accession>A0A934N9U8</accession>
<keyword evidence="4" id="KW-1185">Reference proteome</keyword>
<evidence type="ECO:0000313" key="4">
    <source>
        <dbReference type="Proteomes" id="UP000612893"/>
    </source>
</evidence>
<evidence type="ECO:0000256" key="1">
    <source>
        <dbReference type="SAM" id="Phobius"/>
    </source>
</evidence>
<evidence type="ECO:0000259" key="2">
    <source>
        <dbReference type="Pfam" id="PF00487"/>
    </source>
</evidence>
<feature type="transmembrane region" description="Helical" evidence="1">
    <location>
        <begin position="56"/>
        <end position="79"/>
    </location>
</feature>
<dbReference type="Pfam" id="PF00487">
    <property type="entry name" value="FA_desaturase"/>
    <property type="match status" value="1"/>
</dbReference>
<keyword evidence="1" id="KW-0812">Transmembrane</keyword>
<proteinExistence type="predicted"/>
<dbReference type="GO" id="GO:0016020">
    <property type="term" value="C:membrane"/>
    <property type="evidence" value="ECO:0007669"/>
    <property type="project" value="TreeGrafter"/>
</dbReference>
<gene>
    <name evidence="3" type="ORF">JF922_22530</name>
</gene>
<comment type="caution">
    <text evidence="3">The sequence shown here is derived from an EMBL/GenBank/DDBJ whole genome shotgun (WGS) entry which is preliminary data.</text>
</comment>
<sequence>MSAHQAPSAAPSVPEPRELGASFWRETLAAYAKPRHWRSAAEMATSIHPYVALVALMYWTVHVSLALTLLLALPAGGFAMRVFIIFHDCGHSSFFANRRANTWVGILTGLLTYTTYHTWRQEHAVHHATAGDLDHRGTGDVDTWTVDEYYGKSAAARLGYRLFRSPLVLFGLGPIWVVLIEPRFFPAWSRARFWKMILATDIIIFGQLGILVAIFGWQPVLIVQLSVIWVAGAIGIWMVYLQHQFEGVYWERKEDWNYAESALRGSSYFKLPRLFQFFTGSIGFHHVHHLASRIPNYNLSQAHRDNPVFHNVPQITPWQGIMTLRLKLYDEASGRLVSFKEAAAANEAAGSRGRLIVE</sequence>
<dbReference type="Proteomes" id="UP000612893">
    <property type="component" value="Unassembled WGS sequence"/>
</dbReference>
<organism evidence="3 4">
    <name type="scientific">Candidatus Nephthysia bennettiae</name>
    <dbReference type="NCBI Taxonomy" id="3127016"/>
    <lineage>
        <taxon>Bacteria</taxon>
        <taxon>Bacillati</taxon>
        <taxon>Candidatus Dormiibacterota</taxon>
        <taxon>Candidatus Dormibacteria</taxon>
        <taxon>Candidatus Dormibacterales</taxon>
        <taxon>Candidatus Dormibacteraceae</taxon>
        <taxon>Candidatus Nephthysia</taxon>
    </lineage>
</organism>
<dbReference type="GO" id="GO:0016717">
    <property type="term" value="F:oxidoreductase activity, acting on paired donors, with oxidation of a pair of donors resulting in the reduction of molecular oxygen to two molecules of water"/>
    <property type="evidence" value="ECO:0007669"/>
    <property type="project" value="TreeGrafter"/>
</dbReference>
<keyword evidence="1" id="KW-0472">Membrane</keyword>
<reference evidence="3" key="1">
    <citation type="submission" date="2020-10" db="EMBL/GenBank/DDBJ databases">
        <title>Ca. Dormibacterota MAGs.</title>
        <authorList>
            <person name="Montgomery K."/>
        </authorList>
    </citation>
    <scope>NUCLEOTIDE SEQUENCE [LARGE SCALE GENOMIC DNA]</scope>
    <source>
        <strain evidence="3">SC8812_S17_10</strain>
    </source>
</reference>
<dbReference type="InterPro" id="IPR005804">
    <property type="entry name" value="FA_desaturase_dom"/>
</dbReference>
<feature type="transmembrane region" description="Helical" evidence="1">
    <location>
        <begin position="221"/>
        <end position="241"/>
    </location>
</feature>
<feature type="transmembrane region" description="Helical" evidence="1">
    <location>
        <begin position="167"/>
        <end position="185"/>
    </location>
</feature>
<dbReference type="GO" id="GO:0006629">
    <property type="term" value="P:lipid metabolic process"/>
    <property type="evidence" value="ECO:0007669"/>
    <property type="project" value="InterPro"/>
</dbReference>
<evidence type="ECO:0000313" key="3">
    <source>
        <dbReference type="EMBL" id="MBJ7600831.1"/>
    </source>
</evidence>
<name>A0A934N9U8_9BACT</name>